<feature type="compositionally biased region" description="Basic and acidic residues" evidence="1">
    <location>
        <begin position="115"/>
        <end position="129"/>
    </location>
</feature>
<feature type="compositionally biased region" description="Polar residues" evidence="1">
    <location>
        <begin position="95"/>
        <end position="109"/>
    </location>
</feature>
<accession>A0A699GMF8</accession>
<comment type="caution">
    <text evidence="2">The sequence shown here is derived from an EMBL/GenBank/DDBJ whole genome shotgun (WGS) entry which is preliminary data.</text>
</comment>
<reference evidence="2" key="1">
    <citation type="journal article" date="2019" name="Sci. Rep.">
        <title>Draft genome of Tanacetum cinerariifolium, the natural source of mosquito coil.</title>
        <authorList>
            <person name="Yamashiro T."/>
            <person name="Shiraishi A."/>
            <person name="Satake H."/>
            <person name="Nakayama K."/>
        </authorList>
    </citation>
    <scope>NUCLEOTIDE SEQUENCE</scope>
</reference>
<gene>
    <name evidence="2" type="ORF">Tci_108189</name>
</gene>
<name>A0A699GMF8_TANCI</name>
<dbReference type="EMBL" id="BKCJ010021383">
    <property type="protein sequence ID" value="GEV36212.1"/>
    <property type="molecule type" value="Genomic_DNA"/>
</dbReference>
<feature type="compositionally biased region" description="Low complexity" evidence="1">
    <location>
        <begin position="14"/>
        <end position="25"/>
    </location>
</feature>
<feature type="region of interest" description="Disordered" evidence="1">
    <location>
        <begin position="94"/>
        <end position="138"/>
    </location>
</feature>
<evidence type="ECO:0000313" key="2">
    <source>
        <dbReference type="EMBL" id="GEV36212.1"/>
    </source>
</evidence>
<evidence type="ECO:0000256" key="1">
    <source>
        <dbReference type="SAM" id="MobiDB-lite"/>
    </source>
</evidence>
<sequence length="314" mass="34854">MKGPEKPKKKPNKAAKGNQGKGKANMGYAHVPAPHFAPKPRNLQHSRRIILRRTRSATNVGLRRSRKLKPEALRLYVGDGHRVTVEAIREFHLSENPSGETLAKNSSKKPSGETPSEKPSCETPSEKQSSETTSEKPSNYTLTVVGALTEDMESQKDSNLTMVAVELKVWVDDKVVRYHCTTRGFEGNSEQVMDRLNLKKTEVPRDWNKVLEKDFKKLEFLRLIVSFCKAHVFGKFPANSAELKYLRSVLPELYPEYIHQEDGVSPDGFSDGVSPDGFSDGVSEDGFLARVSPDGLSARVSPDEFSDGVSPDGL</sequence>
<organism evidence="2">
    <name type="scientific">Tanacetum cinerariifolium</name>
    <name type="common">Dalmatian daisy</name>
    <name type="synonym">Chrysanthemum cinerariifolium</name>
    <dbReference type="NCBI Taxonomy" id="118510"/>
    <lineage>
        <taxon>Eukaryota</taxon>
        <taxon>Viridiplantae</taxon>
        <taxon>Streptophyta</taxon>
        <taxon>Embryophyta</taxon>
        <taxon>Tracheophyta</taxon>
        <taxon>Spermatophyta</taxon>
        <taxon>Magnoliopsida</taxon>
        <taxon>eudicotyledons</taxon>
        <taxon>Gunneridae</taxon>
        <taxon>Pentapetalae</taxon>
        <taxon>asterids</taxon>
        <taxon>campanulids</taxon>
        <taxon>Asterales</taxon>
        <taxon>Asteraceae</taxon>
        <taxon>Asteroideae</taxon>
        <taxon>Anthemideae</taxon>
        <taxon>Anthemidinae</taxon>
        <taxon>Tanacetum</taxon>
    </lineage>
</organism>
<feature type="region of interest" description="Disordered" evidence="1">
    <location>
        <begin position="1"/>
        <end position="44"/>
    </location>
</feature>
<dbReference type="AlphaFoldDB" id="A0A699GMF8"/>
<proteinExistence type="predicted"/>
<feature type="region of interest" description="Disordered" evidence="1">
    <location>
        <begin position="265"/>
        <end position="314"/>
    </location>
</feature>
<protein>
    <submittedName>
        <fullName evidence="2">Uncharacterized protein</fullName>
    </submittedName>
</protein>